<dbReference type="CDD" id="cd18103">
    <property type="entry name" value="SpoU-like_RlmB"/>
    <property type="match status" value="1"/>
</dbReference>
<dbReference type="InterPro" id="IPR029028">
    <property type="entry name" value="Alpha/beta_knot_MTases"/>
</dbReference>
<sequence>MKRPDRSETLYGIHPVMAAITAGRRKVDTLFIASGRETRQPHQQALQAAEQHNIPVNEIPARDLEQMTGGKVHQGIAARVSVYPFVPLADLLAAVPSTDTPFILVADGLTDPHNLGALARTALCAGVHGLIIPKDNAASPTPAAVKASAGALEFLPVARETNIARVLDALKDAGLWIAGLDGRGEQTIYDSDLTGPLALVVGDEGRGIRRLVGQKCDFILSIPQTDMVHSLNASVAGAVAMYEAFRQRRAKAVIGR</sequence>
<dbReference type="GO" id="GO:0032259">
    <property type="term" value="P:methylation"/>
    <property type="evidence" value="ECO:0007669"/>
    <property type="project" value="UniProtKB-KW"/>
</dbReference>
<evidence type="ECO:0000256" key="3">
    <source>
        <dbReference type="ARBA" id="ARBA00022679"/>
    </source>
</evidence>
<dbReference type="Pfam" id="PF00588">
    <property type="entry name" value="SpoU_methylase"/>
    <property type="match status" value="1"/>
</dbReference>
<dbReference type="KEGG" id="dol:Dole_1909"/>
<dbReference type="GO" id="GO:0003723">
    <property type="term" value="F:RNA binding"/>
    <property type="evidence" value="ECO:0007669"/>
    <property type="project" value="InterPro"/>
</dbReference>
<dbReference type="HOGENOM" id="CLU_021322_0_1_7"/>
<comment type="similarity">
    <text evidence="1">Belongs to the class IV-like SAM-binding methyltransferase superfamily. RNA methyltransferase TrmH family.</text>
</comment>
<dbReference type="InterPro" id="IPR029064">
    <property type="entry name" value="Ribosomal_eL30-like_sf"/>
</dbReference>
<dbReference type="SUPFAM" id="SSF55315">
    <property type="entry name" value="L30e-like"/>
    <property type="match status" value="1"/>
</dbReference>
<dbReference type="SUPFAM" id="SSF75217">
    <property type="entry name" value="alpha/beta knot"/>
    <property type="match status" value="1"/>
</dbReference>
<dbReference type="GO" id="GO:0005829">
    <property type="term" value="C:cytosol"/>
    <property type="evidence" value="ECO:0007669"/>
    <property type="project" value="TreeGrafter"/>
</dbReference>
<dbReference type="RefSeq" id="WP_012175325.1">
    <property type="nucleotide sequence ID" value="NC_009943.1"/>
</dbReference>
<feature type="domain" description="RNA 2-O ribose methyltransferase substrate binding" evidence="4">
    <location>
        <begin position="9"/>
        <end position="86"/>
    </location>
</feature>
<dbReference type="AlphaFoldDB" id="A8ZSH6"/>
<dbReference type="FunFam" id="3.40.1280.10:FF:000008">
    <property type="entry name" value="Group 3 RNA methyltransferase TrmH"/>
    <property type="match status" value="1"/>
</dbReference>
<dbReference type="NCBIfam" id="TIGR00186">
    <property type="entry name" value="rRNA_methyl_3"/>
    <property type="match status" value="1"/>
</dbReference>
<evidence type="ECO:0000313" key="6">
    <source>
        <dbReference type="Proteomes" id="UP000008561"/>
    </source>
</evidence>
<reference evidence="5 6" key="1">
    <citation type="submission" date="2007-10" db="EMBL/GenBank/DDBJ databases">
        <title>Complete sequence of Desulfococcus oleovorans Hxd3.</title>
        <authorList>
            <consortium name="US DOE Joint Genome Institute"/>
            <person name="Copeland A."/>
            <person name="Lucas S."/>
            <person name="Lapidus A."/>
            <person name="Barry K."/>
            <person name="Glavina del Rio T."/>
            <person name="Dalin E."/>
            <person name="Tice H."/>
            <person name="Pitluck S."/>
            <person name="Kiss H."/>
            <person name="Brettin T."/>
            <person name="Bruce D."/>
            <person name="Detter J.C."/>
            <person name="Han C."/>
            <person name="Schmutz J."/>
            <person name="Larimer F."/>
            <person name="Land M."/>
            <person name="Hauser L."/>
            <person name="Kyrpides N."/>
            <person name="Kim E."/>
            <person name="Wawrik B."/>
            <person name="Richardson P."/>
        </authorList>
    </citation>
    <scope>NUCLEOTIDE SEQUENCE [LARGE SCALE GENOMIC DNA]</scope>
    <source>
        <strain evidence="6">DSM 6200 / JCM 39069 / Hxd3</strain>
    </source>
</reference>
<dbReference type="Gene3D" id="3.40.1280.10">
    <property type="match status" value="1"/>
</dbReference>
<accession>A8ZSH6</accession>
<dbReference type="GO" id="GO:0008173">
    <property type="term" value="F:RNA methyltransferase activity"/>
    <property type="evidence" value="ECO:0007669"/>
    <property type="project" value="InterPro"/>
</dbReference>
<dbReference type="EMBL" id="CP000859">
    <property type="protein sequence ID" value="ABW67713.1"/>
    <property type="molecule type" value="Genomic_DNA"/>
</dbReference>
<evidence type="ECO:0000259" key="4">
    <source>
        <dbReference type="SMART" id="SM00967"/>
    </source>
</evidence>
<dbReference type="GO" id="GO:0006396">
    <property type="term" value="P:RNA processing"/>
    <property type="evidence" value="ECO:0007669"/>
    <property type="project" value="InterPro"/>
</dbReference>
<evidence type="ECO:0000313" key="5">
    <source>
        <dbReference type="EMBL" id="ABW67713.1"/>
    </source>
</evidence>
<dbReference type="PANTHER" id="PTHR46429">
    <property type="entry name" value="23S RRNA (GUANOSINE-2'-O-)-METHYLTRANSFERASE RLMB"/>
    <property type="match status" value="1"/>
</dbReference>
<protein>
    <submittedName>
        <fullName evidence="5">RNA methyltransferase, TrmH family, group 3</fullName>
    </submittedName>
</protein>
<evidence type="ECO:0000256" key="1">
    <source>
        <dbReference type="ARBA" id="ARBA00007228"/>
    </source>
</evidence>
<dbReference type="OrthoDB" id="9785673at2"/>
<dbReference type="SMART" id="SM00967">
    <property type="entry name" value="SpoU_sub_bind"/>
    <property type="match status" value="1"/>
</dbReference>
<keyword evidence="6" id="KW-1185">Reference proteome</keyword>
<proteinExistence type="inferred from homology"/>
<dbReference type="InterPro" id="IPR013123">
    <property type="entry name" value="SpoU_subst-bd"/>
</dbReference>
<keyword evidence="3 5" id="KW-0808">Transferase</keyword>
<dbReference type="Pfam" id="PF08032">
    <property type="entry name" value="SpoU_sub_bind"/>
    <property type="match status" value="1"/>
</dbReference>
<evidence type="ECO:0000256" key="2">
    <source>
        <dbReference type="ARBA" id="ARBA00022603"/>
    </source>
</evidence>
<dbReference type="STRING" id="96561.Dole_1909"/>
<dbReference type="InterPro" id="IPR001537">
    <property type="entry name" value="SpoU_MeTrfase"/>
</dbReference>
<organism evidence="5 6">
    <name type="scientific">Desulfosudis oleivorans (strain DSM 6200 / JCM 39069 / Hxd3)</name>
    <name type="common">Desulfococcus oleovorans</name>
    <dbReference type="NCBI Taxonomy" id="96561"/>
    <lineage>
        <taxon>Bacteria</taxon>
        <taxon>Pseudomonadati</taxon>
        <taxon>Thermodesulfobacteriota</taxon>
        <taxon>Desulfobacteria</taxon>
        <taxon>Desulfobacterales</taxon>
        <taxon>Desulfosudaceae</taxon>
        <taxon>Desulfosudis</taxon>
    </lineage>
</organism>
<dbReference type="PANTHER" id="PTHR46429:SF1">
    <property type="entry name" value="23S RRNA (GUANOSINE-2'-O-)-METHYLTRANSFERASE RLMB"/>
    <property type="match status" value="1"/>
</dbReference>
<dbReference type="Gene3D" id="3.30.1330.30">
    <property type="match status" value="1"/>
</dbReference>
<dbReference type="InterPro" id="IPR029026">
    <property type="entry name" value="tRNA_m1G_MTases_N"/>
</dbReference>
<keyword evidence="2 5" id="KW-0489">Methyltransferase</keyword>
<dbReference type="eggNOG" id="COG0566">
    <property type="taxonomic scope" value="Bacteria"/>
</dbReference>
<gene>
    <name evidence="5" type="ordered locus">Dole_1909</name>
</gene>
<dbReference type="InterPro" id="IPR004441">
    <property type="entry name" value="rRNA_MeTrfase_TrmH"/>
</dbReference>
<dbReference type="Proteomes" id="UP000008561">
    <property type="component" value="Chromosome"/>
</dbReference>
<name>A8ZSH6_DESOH</name>